<evidence type="ECO:0000256" key="1">
    <source>
        <dbReference type="SAM" id="MobiDB-lite"/>
    </source>
</evidence>
<dbReference type="EMBL" id="WIGO01000196">
    <property type="protein sequence ID" value="KAF6824258.1"/>
    <property type="molecule type" value="Genomic_DNA"/>
</dbReference>
<feature type="compositionally biased region" description="Polar residues" evidence="1">
    <location>
        <begin position="44"/>
        <end position="54"/>
    </location>
</feature>
<accession>A0A8H6K4I5</accession>
<protein>
    <submittedName>
        <fullName evidence="2">AAA family ATPase</fullName>
    </submittedName>
</protein>
<feature type="compositionally biased region" description="Acidic residues" evidence="1">
    <location>
        <begin position="415"/>
        <end position="427"/>
    </location>
</feature>
<name>A0A8H6K4I5_9PEZI</name>
<evidence type="ECO:0000313" key="3">
    <source>
        <dbReference type="Proteomes" id="UP000654918"/>
    </source>
</evidence>
<gene>
    <name evidence="2" type="ORF">CPLU01_10943</name>
</gene>
<sequence length="553" mass="63961">MTDEESTKMVKNKLKFKIPDWFIERRIKTPAELRESPDRLVLYDNNTPDEQAQPESGAAQPAGNGDQSHTNGQKVHRGPREKLEELVDMGNGILTSGASKTCWDTESTIILTLMDSESAYPDYLESFVHDMAKRMGVTVITIDTSELEFLGWDLYLQEKEWHYRRETGLIGKNSPGMPMPERSWGYAMASLYFGGREVDEKRQKLAMTAIFDAGRAKAIETNSWISPKRIMVYLRNCHEILEAMIGHNEHGLGCLRTFTNYVRELREKSQMAFLVCAMPGDWADTLPLKIIDNLPRLDWKQPLEVHVDPPEAIAVNPAFVAAETRRTNMFRLQCRLRWRCPERVEAQLLDFFFDWPGLTDDEREAIESRHWEEDELDRAKVQICGRSQYHKPVGFADVLMILRRTGLLDWYVPEEEIEPEPEPEQEEEPKQKRKRKERSGCNLEPDRPPKKSKKTGKYKEDRRWRKKMAKLAKSCDDYKVKLIDNVVNPDELNTSWDDVILLEGPSEPVRLMLTRAHFTQALRAIRPSNSGVSSKLLEFARRFNPELSGDAFE</sequence>
<evidence type="ECO:0000313" key="2">
    <source>
        <dbReference type="EMBL" id="KAF6824258.1"/>
    </source>
</evidence>
<organism evidence="2 3">
    <name type="scientific">Colletotrichum plurivorum</name>
    <dbReference type="NCBI Taxonomy" id="2175906"/>
    <lineage>
        <taxon>Eukaryota</taxon>
        <taxon>Fungi</taxon>
        <taxon>Dikarya</taxon>
        <taxon>Ascomycota</taxon>
        <taxon>Pezizomycotina</taxon>
        <taxon>Sordariomycetes</taxon>
        <taxon>Hypocreomycetidae</taxon>
        <taxon>Glomerellales</taxon>
        <taxon>Glomerellaceae</taxon>
        <taxon>Colletotrichum</taxon>
        <taxon>Colletotrichum orchidearum species complex</taxon>
    </lineage>
</organism>
<proteinExistence type="predicted"/>
<comment type="caution">
    <text evidence="2">The sequence shown here is derived from an EMBL/GenBank/DDBJ whole genome shotgun (WGS) entry which is preliminary data.</text>
</comment>
<feature type="region of interest" description="Disordered" evidence="1">
    <location>
        <begin position="34"/>
        <end position="81"/>
    </location>
</feature>
<feature type="region of interest" description="Disordered" evidence="1">
    <location>
        <begin position="415"/>
        <end position="462"/>
    </location>
</feature>
<dbReference type="AlphaFoldDB" id="A0A8H6K4I5"/>
<keyword evidence="3" id="KW-1185">Reference proteome</keyword>
<reference evidence="2" key="1">
    <citation type="journal article" date="2020" name="Phytopathology">
        <title>Genome Sequence Resources of Colletotrichum truncatum, C. plurivorum, C. musicola, and C. sojae: Four Species Pathogenic to Soybean (Glycine max).</title>
        <authorList>
            <person name="Rogerio F."/>
            <person name="Boufleur T.R."/>
            <person name="Ciampi-Guillardi M."/>
            <person name="Sukno S.A."/>
            <person name="Thon M.R."/>
            <person name="Massola Junior N.S."/>
            <person name="Baroncelli R."/>
        </authorList>
    </citation>
    <scope>NUCLEOTIDE SEQUENCE</scope>
    <source>
        <strain evidence="2">LFN00145</strain>
    </source>
</reference>
<dbReference type="Proteomes" id="UP000654918">
    <property type="component" value="Unassembled WGS sequence"/>
</dbReference>